<proteinExistence type="predicted"/>
<dbReference type="RefSeq" id="XP_009064289.1">
    <property type="nucleotide sequence ID" value="XM_009066041.1"/>
</dbReference>
<dbReference type="InterPro" id="IPR050373">
    <property type="entry name" value="Fibrinogen_C-term_domain"/>
</dbReference>
<dbReference type="InterPro" id="IPR036056">
    <property type="entry name" value="Fibrinogen-like_C"/>
</dbReference>
<evidence type="ECO:0000259" key="1">
    <source>
        <dbReference type="PROSITE" id="PS51406"/>
    </source>
</evidence>
<dbReference type="Pfam" id="PF00147">
    <property type="entry name" value="Fibrinogen_C"/>
    <property type="match status" value="1"/>
</dbReference>
<keyword evidence="3" id="KW-1185">Reference proteome</keyword>
<dbReference type="CTD" id="20252273"/>
<name>V4B8E6_LOTGI</name>
<dbReference type="AlphaFoldDB" id="V4B8E6"/>
<feature type="non-terminal residue" evidence="2">
    <location>
        <position position="1"/>
    </location>
</feature>
<dbReference type="GeneID" id="20252273"/>
<dbReference type="EMBL" id="KB203357">
    <property type="protein sequence ID" value="ESO85004.1"/>
    <property type="molecule type" value="Genomic_DNA"/>
</dbReference>
<feature type="non-terminal residue" evidence="2">
    <location>
        <position position="143"/>
    </location>
</feature>
<gene>
    <name evidence="2" type="ORF">LOTGIDRAFT_77344</name>
</gene>
<dbReference type="OrthoDB" id="7940501at2759"/>
<dbReference type="PROSITE" id="PS51406">
    <property type="entry name" value="FIBRINOGEN_C_2"/>
    <property type="match status" value="1"/>
</dbReference>
<sequence length="143" mass="16056">AFEVTCEFLHGGYTLIMSRDKACQDLSFNRNMAEYVYGFGDADGDHWLGLTRMKKILNNHPKNRLSVVFFGTNYCENVYSNFSIGTIAERYTITLGDYDTGAFHRCGDSLRGAVDIEGSPFSAPGSDQTSFNCANNRQGGWWY</sequence>
<accession>V4B8E6</accession>
<dbReference type="KEGG" id="lgi:LOTGIDRAFT_77344"/>
<dbReference type="SUPFAM" id="SSF56496">
    <property type="entry name" value="Fibrinogen C-terminal domain-like"/>
    <property type="match status" value="1"/>
</dbReference>
<protein>
    <recommendedName>
        <fullName evidence="1">Fibrinogen C-terminal domain-containing protein</fullName>
    </recommendedName>
</protein>
<dbReference type="GO" id="GO:0005615">
    <property type="term" value="C:extracellular space"/>
    <property type="evidence" value="ECO:0007669"/>
    <property type="project" value="TreeGrafter"/>
</dbReference>
<dbReference type="SMART" id="SM00186">
    <property type="entry name" value="FBG"/>
    <property type="match status" value="1"/>
</dbReference>
<dbReference type="STRING" id="225164.V4B8E6"/>
<reference evidence="2 3" key="1">
    <citation type="journal article" date="2013" name="Nature">
        <title>Insights into bilaterian evolution from three spiralian genomes.</title>
        <authorList>
            <person name="Simakov O."/>
            <person name="Marletaz F."/>
            <person name="Cho S.J."/>
            <person name="Edsinger-Gonzales E."/>
            <person name="Havlak P."/>
            <person name="Hellsten U."/>
            <person name="Kuo D.H."/>
            <person name="Larsson T."/>
            <person name="Lv J."/>
            <person name="Arendt D."/>
            <person name="Savage R."/>
            <person name="Osoegawa K."/>
            <person name="de Jong P."/>
            <person name="Grimwood J."/>
            <person name="Chapman J.A."/>
            <person name="Shapiro H."/>
            <person name="Aerts A."/>
            <person name="Otillar R.P."/>
            <person name="Terry A.Y."/>
            <person name="Boore J.L."/>
            <person name="Grigoriev I.V."/>
            <person name="Lindberg D.R."/>
            <person name="Seaver E.C."/>
            <person name="Weisblat D.A."/>
            <person name="Putnam N.H."/>
            <person name="Rokhsar D.S."/>
        </authorList>
    </citation>
    <scope>NUCLEOTIDE SEQUENCE [LARGE SCALE GENOMIC DNA]</scope>
</reference>
<dbReference type="Proteomes" id="UP000030746">
    <property type="component" value="Unassembled WGS sequence"/>
</dbReference>
<organism evidence="2 3">
    <name type="scientific">Lottia gigantea</name>
    <name type="common">Giant owl limpet</name>
    <dbReference type="NCBI Taxonomy" id="225164"/>
    <lineage>
        <taxon>Eukaryota</taxon>
        <taxon>Metazoa</taxon>
        <taxon>Spiralia</taxon>
        <taxon>Lophotrochozoa</taxon>
        <taxon>Mollusca</taxon>
        <taxon>Gastropoda</taxon>
        <taxon>Patellogastropoda</taxon>
        <taxon>Lottioidea</taxon>
        <taxon>Lottiidae</taxon>
        <taxon>Lottia</taxon>
    </lineage>
</organism>
<dbReference type="InterPro" id="IPR002181">
    <property type="entry name" value="Fibrinogen_a/b/g_C_dom"/>
</dbReference>
<dbReference type="InterPro" id="IPR014716">
    <property type="entry name" value="Fibrinogen_a/b/g_C_1"/>
</dbReference>
<dbReference type="Gene3D" id="3.90.215.10">
    <property type="entry name" value="Gamma Fibrinogen, chain A, domain 1"/>
    <property type="match status" value="1"/>
</dbReference>
<dbReference type="HOGENOM" id="CLU_038628_7_4_1"/>
<evidence type="ECO:0000313" key="2">
    <source>
        <dbReference type="EMBL" id="ESO85004.1"/>
    </source>
</evidence>
<evidence type="ECO:0000313" key="3">
    <source>
        <dbReference type="Proteomes" id="UP000030746"/>
    </source>
</evidence>
<dbReference type="PANTHER" id="PTHR19143">
    <property type="entry name" value="FIBRINOGEN/TENASCIN/ANGIOPOEITIN"/>
    <property type="match status" value="1"/>
</dbReference>
<feature type="domain" description="Fibrinogen C-terminal" evidence="1">
    <location>
        <begin position="1"/>
        <end position="143"/>
    </location>
</feature>